<dbReference type="SUPFAM" id="SSF53067">
    <property type="entry name" value="Actin-like ATPase domain"/>
    <property type="match status" value="2"/>
</dbReference>
<dbReference type="eggNOG" id="COG3581">
    <property type="taxonomic scope" value="Bacteria"/>
</dbReference>
<gene>
    <name evidence="7" type="ordered locus">Curi_c03600</name>
</gene>
<evidence type="ECO:0000259" key="5">
    <source>
        <dbReference type="Pfam" id="PF01869"/>
    </source>
</evidence>
<dbReference type="STRING" id="1128398.Curi_c03600"/>
<keyword evidence="8" id="KW-1185">Reference proteome</keyword>
<feature type="domain" description="ATPase BadF/BadG/BcrA/BcrD type" evidence="5">
    <location>
        <begin position="321"/>
        <end position="572"/>
    </location>
</feature>
<dbReference type="InterPro" id="IPR018709">
    <property type="entry name" value="CoA_activase_DUF2229"/>
</dbReference>
<dbReference type="InterPro" id="IPR008275">
    <property type="entry name" value="CoA_E_activase_dom"/>
</dbReference>
<feature type="domain" description="DUF2229" evidence="6">
    <location>
        <begin position="632"/>
        <end position="848"/>
    </location>
</feature>
<dbReference type="GO" id="GO:0046872">
    <property type="term" value="F:metal ion binding"/>
    <property type="evidence" value="ECO:0007669"/>
    <property type="project" value="UniProtKB-KW"/>
</dbReference>
<protein>
    <submittedName>
        <fullName evidence="7">CoA-substrate-specific enzyme activase</fullName>
    </submittedName>
</protein>
<organism evidence="7 8">
    <name type="scientific">Gottschalkia acidurici (strain ATCC 7906 / DSM 604 / BCRC 14475 / CIP 104303 / KCTC 5404 / NCIMB 10678 / 9a)</name>
    <name type="common">Clostridium acidurici</name>
    <dbReference type="NCBI Taxonomy" id="1128398"/>
    <lineage>
        <taxon>Bacteria</taxon>
        <taxon>Bacillati</taxon>
        <taxon>Bacillota</taxon>
        <taxon>Tissierellia</taxon>
        <taxon>Tissierellales</taxon>
        <taxon>Gottschalkiaceae</taxon>
        <taxon>Gottschalkia</taxon>
    </lineage>
</organism>
<dbReference type="CDD" id="cd24034">
    <property type="entry name" value="ASKHA_NBD_O66634-like_rpt1"/>
    <property type="match status" value="1"/>
</dbReference>
<dbReference type="PATRIC" id="fig|1128398.3.peg.369"/>
<dbReference type="NCBIfam" id="TIGR00241">
    <property type="entry name" value="CoA_E_activ"/>
    <property type="match status" value="2"/>
</dbReference>
<dbReference type="Gene3D" id="3.30.420.40">
    <property type="match status" value="4"/>
</dbReference>
<name>K0AXI2_GOTA9</name>
<dbReference type="PANTHER" id="PTHR32329">
    <property type="entry name" value="BIFUNCTIONAL PROTEIN [INCLUDES 2-HYDROXYACYL-COA DEHYDRATASE (N-TER) AND ITS ACTIVATOR DOMAIN (C_TERM)-RELATED"/>
    <property type="match status" value="1"/>
</dbReference>
<evidence type="ECO:0000313" key="8">
    <source>
        <dbReference type="Proteomes" id="UP000006094"/>
    </source>
</evidence>
<dbReference type="eggNOG" id="COG1924">
    <property type="taxonomic scope" value="Bacteria"/>
</dbReference>
<dbReference type="InterPro" id="IPR043129">
    <property type="entry name" value="ATPase_NBD"/>
</dbReference>
<dbReference type="Gene3D" id="3.40.50.11900">
    <property type="match status" value="1"/>
</dbReference>
<dbReference type="KEGG" id="cad:Curi_c03600"/>
<reference evidence="7 8" key="1">
    <citation type="journal article" date="2012" name="PLoS ONE">
        <title>The purine-utilizing bacterium Clostridium acidurici 9a: a genome-guided metabolic reconsideration.</title>
        <authorList>
            <person name="Hartwich K."/>
            <person name="Poehlein A."/>
            <person name="Daniel R."/>
        </authorList>
    </citation>
    <scope>NUCLEOTIDE SEQUENCE [LARGE SCALE GENOMIC DNA]</scope>
    <source>
        <strain evidence="8">ATCC 7906 / DSM 604 / BCRC 14475 / CIP 104303 / KCTC 5404 / NCIMB 10678 / 9a</strain>
    </source>
</reference>
<accession>K0AXI2</accession>
<evidence type="ECO:0000256" key="1">
    <source>
        <dbReference type="ARBA" id="ARBA00001966"/>
    </source>
</evidence>
<keyword evidence="3" id="KW-0408">Iron</keyword>
<dbReference type="eggNOG" id="COG3580">
    <property type="taxonomic scope" value="Bacteria"/>
</dbReference>
<evidence type="ECO:0000256" key="3">
    <source>
        <dbReference type="ARBA" id="ARBA00023004"/>
    </source>
</evidence>
<evidence type="ECO:0000259" key="6">
    <source>
        <dbReference type="Pfam" id="PF09989"/>
    </source>
</evidence>
<comment type="cofactor">
    <cofactor evidence="1">
        <name>[4Fe-4S] cluster</name>
        <dbReference type="ChEBI" id="CHEBI:49883"/>
    </cofactor>
</comment>
<dbReference type="GO" id="GO:0051536">
    <property type="term" value="F:iron-sulfur cluster binding"/>
    <property type="evidence" value="ECO:0007669"/>
    <property type="project" value="UniProtKB-KW"/>
</dbReference>
<evidence type="ECO:0000256" key="2">
    <source>
        <dbReference type="ARBA" id="ARBA00022723"/>
    </source>
</evidence>
<dbReference type="InterPro" id="IPR002731">
    <property type="entry name" value="ATPase_BadF"/>
</dbReference>
<dbReference type="OrthoDB" id="9802715at2"/>
<keyword evidence="2" id="KW-0479">Metal-binding</keyword>
<dbReference type="Pfam" id="PF09989">
    <property type="entry name" value="DUF2229"/>
    <property type="match status" value="1"/>
</dbReference>
<dbReference type="PANTHER" id="PTHR32329:SF7">
    <property type="entry name" value="ACTIVATOR OF 2-HYDROXYACYL-COA-HYDRATASE"/>
    <property type="match status" value="1"/>
</dbReference>
<dbReference type="CDD" id="cd24035">
    <property type="entry name" value="ASKHA_NBD_O66634-like_rpt2"/>
    <property type="match status" value="1"/>
</dbReference>
<evidence type="ECO:0000313" key="7">
    <source>
        <dbReference type="EMBL" id="AFS77435.1"/>
    </source>
</evidence>
<feature type="domain" description="ATPase BadF/BadG/BcrA/BcrD type" evidence="5">
    <location>
        <begin position="4"/>
        <end position="237"/>
    </location>
</feature>
<dbReference type="InterPro" id="IPR051805">
    <property type="entry name" value="Dehydratase_Activator_Redct"/>
</dbReference>
<dbReference type="EMBL" id="CP003326">
    <property type="protein sequence ID" value="AFS77435.1"/>
    <property type="molecule type" value="Genomic_DNA"/>
</dbReference>
<dbReference type="Proteomes" id="UP000006094">
    <property type="component" value="Chromosome"/>
</dbReference>
<proteinExistence type="predicted"/>
<dbReference type="HOGENOM" id="CLU_002393_2_0_9"/>
<sequence length="1338" mass="150963">MYSLGIDIGYSSIKLTLINKNNEVKYKEYLLHKGNIKEAFRKSIHDLLLKYDREDIGFGAVTGSGSEILTKSKEIDAVNEITSIIEGSLNIDKNIGSIIEIGGQSAKYITDFSENDKSQIKFSINSNCAAGTGAFLEEQIYRLNLKLEDYSKLTDRAKTIPRIAGRCSVFAKTDIIHHQQEGVSVEDILLGLSYSVIKNYKGTIIKKLPIKKPILFIGGVASNTSIIRALEDVLVLDEDELIVPEYFSNIASLGASIIAKKENKKISMEQIIESIEKLDKVQIQEHINTLPKLKLFGDGDSVNKHICKSLDNSENKLDCFLGVDIGSTSTNLVLIDSNNEVLSYKYLRTLGDPVEAVNKGLKELESEFKNKIKVAGVGTTGSGRYMVGKLIGADIIKDEITAQGKAATTIDKNVDTIFEIGGQDSKYISCKDGVITDFEMNKICAAGTGSFIEEQAKKLNVPLNELSQLSLKSNSAINLGERCTVFIETNVATSLAKGAEIEDIVSGLCYSIVKNYLNRVVGQKKIGEKIFLQGGIAYNQGIVNAFRQTIGKEVIVPPFFSVTGALGVAILAKEQMMDRKTSFRGFKIDKNYDWIKENTNKELKKNESNIYEETELLYLKNYDGIIDDKKQTVGIPRVLFLHKLFPMFNIYFKTLGFNVILSDQTNEKTVALSQENSLDETCYPVKLINGHVAELISKNVDYIFLPSLYTMKHDVSTTRQDYGCAYMQQAPKIVQQTMRLEERGIKLLSPVLSFNFGKRYMMKTLLDLGKSLDKKTIQTARAIQKGMVALKTFEKSVEKIGDRIIENLEPDEKVFVIITRAYGVIDPVLNMGIAEKIMKMGYKVITLSNLPAHDHDTSKEHPNMYWPFGQHILSGAQIVNKHPNLYAIYLTNHGCGPDTILAHYFKEEMKEKPYLAIEVDEHSSSVGVITRVEAFINSIGTEKASSEKAKSLKVYSDMVAHKEVNMHNNLNNIKEEDLAFIPYMYPYSDIFKEILVKEGIDTKILPMTDEKSIEIGREFTITKEYLSLTSMLGDVFKKIRELNSSENINFIIPTSEGTEASRQYSRLVRTKLDEEGFENINVISPFIEDLILESEENLEKIFLGFIAGDIVRLSDVSNREIVLKKILSLINNNKFSIENLKDISKEIYLDLKSVEMKKKILVIGEPMILFNDFLSNYTLKDIEDQKNRVVYAPMSEYMWFVWKDFLSNTKDKKVKSLQKTIEQRLNKLKLYMSNISDMLLEETSFEKDLEELVCIADENLKKYSGGNGRYRQAKTLGNLKNIDGILTLASMYENTNTILNIIEKETNQDKSKPILNLTFDGNKNKSDEMKVESFMYYI</sequence>
<dbReference type="Pfam" id="PF01869">
    <property type="entry name" value="BcrAD_BadFG"/>
    <property type="match status" value="2"/>
</dbReference>
<keyword evidence="4" id="KW-0411">Iron-sulfur</keyword>
<evidence type="ECO:0000256" key="4">
    <source>
        <dbReference type="ARBA" id="ARBA00023014"/>
    </source>
</evidence>